<keyword evidence="2 3" id="KW-0813">Transport</keyword>
<keyword evidence="3" id="KW-0830">Ubiquinone</keyword>
<comment type="subunit">
    <text evidence="3">NDH-1 is composed of 14 different subunits. Subunits NuoB, C, D, E, F, and G constitute the peripheral sector of the complex.</text>
</comment>
<dbReference type="AlphaFoldDB" id="A0AAW9DPT8"/>
<dbReference type="GO" id="GO:0008137">
    <property type="term" value="F:NADH dehydrogenase (ubiquinone) activity"/>
    <property type="evidence" value="ECO:0007669"/>
    <property type="project" value="InterPro"/>
</dbReference>
<evidence type="ECO:0000259" key="5">
    <source>
        <dbReference type="Pfam" id="PF00329"/>
    </source>
</evidence>
<dbReference type="HAMAP" id="MF_01357">
    <property type="entry name" value="NDH1_NuoC"/>
    <property type="match status" value="1"/>
</dbReference>
<comment type="caution">
    <text evidence="6">The sequence shown here is derived from an EMBL/GenBank/DDBJ whole genome shotgun (WGS) entry which is preliminary data.</text>
</comment>
<protein>
    <recommendedName>
        <fullName evidence="3">NADH-quinone oxidoreductase subunit C</fullName>
        <ecNumber evidence="3">7.1.1.-</ecNumber>
    </recommendedName>
    <alternativeName>
        <fullName evidence="3">NADH dehydrogenase I subunit C</fullName>
    </alternativeName>
    <alternativeName>
        <fullName evidence="3">NDH-1 subunit C</fullName>
    </alternativeName>
</protein>
<comment type="subcellular location">
    <subcellularLocation>
        <location evidence="3">Cell membrane</location>
        <topology evidence="3">Peripheral membrane protein</topology>
        <orientation evidence="3">Cytoplasmic side</orientation>
    </subcellularLocation>
</comment>
<dbReference type="NCBIfam" id="NF004733">
    <property type="entry name" value="PRK06074.1-5"/>
    <property type="match status" value="1"/>
</dbReference>
<dbReference type="Pfam" id="PF00329">
    <property type="entry name" value="Complex1_30kDa"/>
    <property type="match status" value="1"/>
</dbReference>
<accession>A0AAW9DPT8</accession>
<feature type="domain" description="NADH:ubiquinone oxidoreductase 30kDa subunit" evidence="5">
    <location>
        <begin position="35"/>
        <end position="152"/>
    </location>
</feature>
<dbReference type="PANTHER" id="PTHR10884">
    <property type="entry name" value="NADH DEHYDROGENASE UBIQUINONE IRON-SULFUR PROTEIN 3"/>
    <property type="match status" value="1"/>
</dbReference>
<comment type="catalytic activity">
    <reaction evidence="3">
        <text>a quinone + NADH + 5 H(+)(in) = a quinol + NAD(+) + 4 H(+)(out)</text>
        <dbReference type="Rhea" id="RHEA:57888"/>
        <dbReference type="ChEBI" id="CHEBI:15378"/>
        <dbReference type="ChEBI" id="CHEBI:24646"/>
        <dbReference type="ChEBI" id="CHEBI:57540"/>
        <dbReference type="ChEBI" id="CHEBI:57945"/>
        <dbReference type="ChEBI" id="CHEBI:132124"/>
    </reaction>
</comment>
<dbReference type="Gene3D" id="3.30.460.80">
    <property type="entry name" value="NADH:ubiquinone oxidoreductase, 30kDa subunit"/>
    <property type="match status" value="1"/>
</dbReference>
<feature type="region of interest" description="Disordered" evidence="4">
    <location>
        <begin position="191"/>
        <end position="213"/>
    </location>
</feature>
<evidence type="ECO:0000256" key="4">
    <source>
        <dbReference type="SAM" id="MobiDB-lite"/>
    </source>
</evidence>
<dbReference type="GO" id="GO:0005886">
    <property type="term" value="C:plasma membrane"/>
    <property type="evidence" value="ECO:0007669"/>
    <property type="project" value="UniProtKB-SubCell"/>
</dbReference>
<comment type="function">
    <text evidence="3">NDH-1 shuttles electrons from NADH, via FMN and iron-sulfur (Fe-S) centers, to quinones in the respiratory chain. The immediate electron acceptor for the enzyme in this species is believed to be ubiquinone. Couples the redox reaction to proton translocation (for every two electrons transferred, four hydrogen ions are translocated across the cytoplasmic membrane), and thus conserves the redox energy in a proton gradient.</text>
</comment>
<dbReference type="GO" id="GO:0050136">
    <property type="term" value="F:NADH dehydrogenase (quinone) (non-electrogenic) activity"/>
    <property type="evidence" value="ECO:0007669"/>
    <property type="project" value="UniProtKB-UniRule"/>
</dbReference>
<dbReference type="NCBIfam" id="TIGR01961">
    <property type="entry name" value="NuoC_fam"/>
    <property type="match status" value="1"/>
</dbReference>
<proteinExistence type="inferred from homology"/>
<keyword evidence="3" id="KW-0520">NAD</keyword>
<feature type="compositionally biased region" description="Basic and acidic residues" evidence="4">
    <location>
        <begin position="192"/>
        <end position="202"/>
    </location>
</feature>
<keyword evidence="3" id="KW-1278">Translocase</keyword>
<sequence length="213" mass="24175">MPPPAVDAFEAALGALPGVAAVFMERDERILLAGRDRLLDLMTTLRTDPRFAFEQCMDVCGVDWPERAERFDVVYNLLSVSRNDRLRVIVGTNETTPVPSVTAVWPGTAWWEREVFDLFGITFDGLADHRRIVTDYGFEGHPLRKDFPLTGHVELRYDEDQKRVIYEPVALTQEFRNFDFLSPWEAMTTLPGDEKAIRRPAEAEPAPKPGAKP</sequence>
<evidence type="ECO:0000256" key="1">
    <source>
        <dbReference type="ARBA" id="ARBA00007569"/>
    </source>
</evidence>
<name>A0AAW9DPT8_ACIAO</name>
<evidence type="ECO:0000256" key="2">
    <source>
        <dbReference type="ARBA" id="ARBA00022448"/>
    </source>
</evidence>
<dbReference type="PANTHER" id="PTHR10884:SF14">
    <property type="entry name" value="NADH DEHYDROGENASE [UBIQUINONE] IRON-SULFUR PROTEIN 3, MITOCHONDRIAL"/>
    <property type="match status" value="1"/>
</dbReference>
<evidence type="ECO:0000313" key="6">
    <source>
        <dbReference type="EMBL" id="MDX5930676.1"/>
    </source>
</evidence>
<gene>
    <name evidence="3" type="primary">nuoC</name>
    <name evidence="6" type="ORF">SIL87_07875</name>
</gene>
<dbReference type="EC" id="7.1.1.-" evidence="3"/>
<keyword evidence="7" id="KW-1185">Reference proteome</keyword>
<keyword evidence="6" id="KW-0560">Oxidoreductase</keyword>
<dbReference type="InterPro" id="IPR010218">
    <property type="entry name" value="NADH_DH_suC"/>
</dbReference>
<keyword evidence="3" id="KW-1003">Cell membrane</keyword>
<dbReference type="SUPFAM" id="SSF143243">
    <property type="entry name" value="Nqo5-like"/>
    <property type="match status" value="1"/>
</dbReference>
<evidence type="ECO:0000256" key="3">
    <source>
        <dbReference type="HAMAP-Rule" id="MF_01357"/>
    </source>
</evidence>
<organism evidence="6 7">
    <name type="scientific">Acidiphilium acidophilum</name>
    <name type="common">Thiobacillus acidophilus</name>
    <dbReference type="NCBI Taxonomy" id="76588"/>
    <lineage>
        <taxon>Bacteria</taxon>
        <taxon>Pseudomonadati</taxon>
        <taxon>Pseudomonadota</taxon>
        <taxon>Alphaproteobacteria</taxon>
        <taxon>Acetobacterales</taxon>
        <taxon>Acidocellaceae</taxon>
        <taxon>Acidiphilium</taxon>
    </lineage>
</organism>
<dbReference type="GO" id="GO:0048038">
    <property type="term" value="F:quinone binding"/>
    <property type="evidence" value="ECO:0007669"/>
    <property type="project" value="UniProtKB-KW"/>
</dbReference>
<comment type="similarity">
    <text evidence="1 3">Belongs to the complex I 30 kDa subunit family.</text>
</comment>
<dbReference type="InterPro" id="IPR001268">
    <property type="entry name" value="NADH_UbQ_OxRdtase_30kDa_su"/>
</dbReference>
<evidence type="ECO:0000313" key="7">
    <source>
        <dbReference type="Proteomes" id="UP001279553"/>
    </source>
</evidence>
<dbReference type="EMBL" id="JAWXYB010000018">
    <property type="protein sequence ID" value="MDX5930676.1"/>
    <property type="molecule type" value="Genomic_DNA"/>
</dbReference>
<dbReference type="Proteomes" id="UP001279553">
    <property type="component" value="Unassembled WGS sequence"/>
</dbReference>
<dbReference type="InterPro" id="IPR037232">
    <property type="entry name" value="NADH_quin_OxRdtase_su_C/D-like"/>
</dbReference>
<keyword evidence="3" id="KW-0472">Membrane</keyword>
<reference evidence="6 7" key="1">
    <citation type="submission" date="2023-11" db="EMBL/GenBank/DDBJ databases">
        <title>MicrobeMod: A computational toolkit for identifying prokaryotic methylation and restriction-modification with nanopore sequencing.</title>
        <authorList>
            <person name="Crits-Christoph A."/>
            <person name="Kang S.C."/>
            <person name="Lee H."/>
            <person name="Ostrov N."/>
        </authorList>
    </citation>
    <scope>NUCLEOTIDE SEQUENCE [LARGE SCALE GENOMIC DNA]</scope>
    <source>
        <strain evidence="6 7">DSMZ 700</strain>
    </source>
</reference>
<keyword evidence="3" id="KW-0874">Quinone</keyword>